<keyword evidence="1" id="KW-0175">Coiled coil</keyword>
<feature type="coiled-coil region" evidence="1">
    <location>
        <begin position="1387"/>
        <end position="1414"/>
    </location>
</feature>
<feature type="region of interest" description="Disordered" evidence="2">
    <location>
        <begin position="1563"/>
        <end position="1583"/>
    </location>
</feature>
<feature type="region of interest" description="Disordered" evidence="2">
    <location>
        <begin position="907"/>
        <end position="942"/>
    </location>
</feature>
<feature type="compositionally biased region" description="Basic and acidic residues" evidence="2">
    <location>
        <begin position="408"/>
        <end position="427"/>
    </location>
</feature>
<dbReference type="Proteomes" id="UP001259832">
    <property type="component" value="Unassembled WGS sequence"/>
</dbReference>
<feature type="compositionally biased region" description="Basic and acidic residues" evidence="2">
    <location>
        <begin position="1065"/>
        <end position="1076"/>
    </location>
</feature>
<feature type="region of interest" description="Disordered" evidence="2">
    <location>
        <begin position="719"/>
        <end position="749"/>
    </location>
</feature>
<name>A0AAD9G5R1_9STRA</name>
<feature type="compositionally biased region" description="Pro residues" evidence="2">
    <location>
        <begin position="129"/>
        <end position="142"/>
    </location>
</feature>
<feature type="region of interest" description="Disordered" evidence="2">
    <location>
        <begin position="467"/>
        <end position="494"/>
    </location>
</feature>
<evidence type="ECO:0000256" key="2">
    <source>
        <dbReference type="SAM" id="MobiDB-lite"/>
    </source>
</evidence>
<reference evidence="3" key="1">
    <citation type="submission" date="2023-08" db="EMBL/GenBank/DDBJ databases">
        <title>Reference Genome Resource for the Citrus Pathogen Phytophthora citrophthora.</title>
        <authorList>
            <person name="Moller H."/>
            <person name="Coetzee B."/>
            <person name="Rose L.J."/>
            <person name="Van Niekerk J.M."/>
        </authorList>
    </citation>
    <scope>NUCLEOTIDE SEQUENCE</scope>
    <source>
        <strain evidence="3">STE-U-9442</strain>
    </source>
</reference>
<feature type="region of interest" description="Disordered" evidence="2">
    <location>
        <begin position="393"/>
        <end position="454"/>
    </location>
</feature>
<proteinExistence type="predicted"/>
<keyword evidence="4" id="KW-1185">Reference proteome</keyword>
<evidence type="ECO:0000313" key="3">
    <source>
        <dbReference type="EMBL" id="KAK1932353.1"/>
    </source>
</evidence>
<feature type="coiled-coil region" evidence="1">
    <location>
        <begin position="962"/>
        <end position="996"/>
    </location>
</feature>
<comment type="caution">
    <text evidence="3">The sequence shown here is derived from an EMBL/GenBank/DDBJ whole genome shotgun (WGS) entry which is preliminary data.</text>
</comment>
<feature type="region of interest" description="Disordered" evidence="2">
    <location>
        <begin position="1623"/>
        <end position="1671"/>
    </location>
</feature>
<feature type="compositionally biased region" description="Basic and acidic residues" evidence="2">
    <location>
        <begin position="1567"/>
        <end position="1577"/>
    </location>
</feature>
<feature type="region of interest" description="Disordered" evidence="2">
    <location>
        <begin position="126"/>
        <end position="160"/>
    </location>
</feature>
<feature type="region of interest" description="Disordered" evidence="2">
    <location>
        <begin position="1049"/>
        <end position="1078"/>
    </location>
</feature>
<feature type="region of interest" description="Disordered" evidence="2">
    <location>
        <begin position="177"/>
        <end position="257"/>
    </location>
</feature>
<sequence>MEHSWPSEDVQALLEAWERSVHPPRDRDRDEIPPTELQLMHLYFEGIRPSTKETPVVPFEETEAHRQRLVRTFLFLRAFNAESTRTRRPTWFQLPTQQQDELRRMNSRLGEMTVVTREQFELLTRICEEPPPPPPVQPPAPPVQSEEQRPPMSDERPPMGDEMKEAAEALAGLPMFRPVMSPGLSPSSPPKKKTVGAYEIESKHEEASGSDDQSESNESEDSEYPPVKKNRKERDMDLDYSPPKGKGKAKGKMSSKWPKRHEQRLLSAWHEVVTVLVKDGFEGSFASRNEGLRLNSLIHQRYVELCGEEFVPRTNQSTGAKKHAVMMAFRALRTVLRTLAAQRDRPNWFAMTPDERMELQKTYGLHNEQAVFMEKETYQRLVAIDKAQQKIITPTADSRRAPATLDELLGRTKSGEPRKKVSKKPTDKYASGPPRSYVIAERSSDDSNDSDQTENFNRVANSHALMSARHSNGRRSSRDDESVASSPPKRRRTGFSDAKWVTRLLDAQTQRFESLLAEFQEERRQERQHNVEIILEALKLRNASNLKTDQPSQFVETLVEKQRQHLLGLFNQMQDERSQEREQARMLLRDLGSSPTGRVNSAWNNEELSCLVQAWEEVVETPRDRLLIAARERATLHERFSALASSSKRSLSSVTRQHHRLCTSYRLIVETNRKSLQDGSPGWFDLSAAEQHELRRVHNKKEKGMTVLSPELFNKLDRICGGNENSTTETSKREFKQPKSSHKKKKPVVLETEDDADVVEQPRNAWTTEDWALFVDAWQVAVDEFMELGNEPDEKVKLPNWLIRQKFVALGGPMDTTVGSITAKKRCIIQSYNFIQQCVTGLEKLDGSDWFERTFNERFRLQRRLVSPKSSQRVGCEIDRSTYEKIGVILEKEEVLGAITAPGHKRKRALKMRKPSISSEEDVESRSPSVPRSDVASDPNDSQVTYSAVYDEESLVDEKVVESLLEAQNARFEQLLHDLREERMEERKQNQSMLLEILHQRTPVEDPSQHVSDMESLVGKQQEQLMDLFAQMHKERQQEREDFHGILRQLCSRGSQKPRRKQGRTGHEDREAEVKARNPKRSRRILEFNLGTRITKKFFKRIHIKEETMPNITSWTETEVSILVEAWSEMEAKYPWMVHPREASALHSKVYALFSKRCAYSRSDLAVKQMKNRIRNIVIFVYKFDEGRRKRGGPTWYDLNMEERRALAPTKLWVLALALNRETYDRLLAMDRTQRWLGEGNPGKSNTERVGEQSSFIAPVLASDSAENELSLHSFSSTPSTEQGGDDKLQIGVAQHADFSPRSTFDDEFAEAQAKETEVFPTKLKHRDCYILLDNMMKLQVKKMHQSMAKLRKDIEGEIQRSCEMLLSFINNRFEDIQSGGDVAFMTKVLNMQKQQITEEFERFEEKRAHEEAAIRALISMPKYNVNSWTEKEISILVQAWSEVEEKYPLLICERGMGSLHSKMYALFSQRSTFPRSSLAVNHAKNHIRGFVLFVAKYDKERLKDGGRLWFDLSLEERKERHKLVPRRSRGLMTAMSKETFGKLLKMERVQRWLDGDAVVGGQEQTQAEHVEPESKTKLPMKRKTDSVSYTCGISPPVFPNKKQLVEELEEKHCFPVQERSDTSTCSLYSDNDEDSAFSTPGREENPSPSSMDSNKDAGSAFTTPEREEKLPVEFQSNVKHRDCYLLLENMMKLQVKKMHRSVSQLRAKIDSTVKQCSEMLISIIRNQFDDPESNSDVAFVKKVFNMQQQQIRDRFDQFKEKRTREEADNRAILGQRKSEK</sequence>
<organism evidence="3 4">
    <name type="scientific">Phytophthora citrophthora</name>
    <dbReference type="NCBI Taxonomy" id="4793"/>
    <lineage>
        <taxon>Eukaryota</taxon>
        <taxon>Sar</taxon>
        <taxon>Stramenopiles</taxon>
        <taxon>Oomycota</taxon>
        <taxon>Peronosporomycetes</taxon>
        <taxon>Peronosporales</taxon>
        <taxon>Peronosporaceae</taxon>
        <taxon>Phytophthora</taxon>
    </lineage>
</organism>
<accession>A0AAD9G5R1</accession>
<gene>
    <name evidence="3" type="ORF">P3T76_012347</name>
</gene>
<feature type="compositionally biased region" description="Basic residues" evidence="2">
    <location>
        <begin position="245"/>
        <end position="257"/>
    </location>
</feature>
<dbReference type="EMBL" id="JASMQC010000030">
    <property type="protein sequence ID" value="KAK1932353.1"/>
    <property type="molecule type" value="Genomic_DNA"/>
</dbReference>
<feature type="compositionally biased region" description="Acidic residues" evidence="2">
    <location>
        <begin position="208"/>
        <end position="223"/>
    </location>
</feature>
<evidence type="ECO:0000256" key="1">
    <source>
        <dbReference type="SAM" id="Coils"/>
    </source>
</evidence>
<evidence type="ECO:0000313" key="4">
    <source>
        <dbReference type="Proteomes" id="UP001259832"/>
    </source>
</evidence>
<feature type="compositionally biased region" description="Basic and acidic residues" evidence="2">
    <location>
        <begin position="146"/>
        <end position="160"/>
    </location>
</feature>
<protein>
    <submittedName>
        <fullName evidence="3">Uncharacterized protein</fullName>
    </submittedName>
</protein>